<dbReference type="AlphaFoldDB" id="A0A4U1D7B6"/>
<sequence>MIFKVYYQELKTEVPVREKTQTVFVEAGSVREVRSNLADRPFNIEFITPVDGAFLEYEQKNENYKVWELG</sequence>
<dbReference type="HAMAP" id="MF_01553">
    <property type="entry name" value="RNApol_bact_RpoY"/>
    <property type="match status" value="1"/>
</dbReference>
<proteinExistence type="inferred from homology"/>
<dbReference type="GO" id="GO:0006351">
    <property type="term" value="P:DNA-templated transcription"/>
    <property type="evidence" value="ECO:0007669"/>
    <property type="project" value="UniProtKB-UniRule"/>
</dbReference>
<keyword evidence="7" id="KW-1185">Reference proteome</keyword>
<dbReference type="OrthoDB" id="2147503at2"/>
<evidence type="ECO:0000256" key="2">
    <source>
        <dbReference type="ARBA" id="ARBA00022679"/>
    </source>
</evidence>
<dbReference type="Proteomes" id="UP000307756">
    <property type="component" value="Unassembled WGS sequence"/>
</dbReference>
<evidence type="ECO:0000313" key="6">
    <source>
        <dbReference type="EMBL" id="TKC18499.1"/>
    </source>
</evidence>
<comment type="catalytic activity">
    <reaction evidence="5">
        <text>RNA(n) + a ribonucleoside 5'-triphosphate = RNA(n+1) + diphosphate</text>
        <dbReference type="Rhea" id="RHEA:21248"/>
        <dbReference type="Rhea" id="RHEA-COMP:14527"/>
        <dbReference type="Rhea" id="RHEA-COMP:17342"/>
        <dbReference type="ChEBI" id="CHEBI:33019"/>
        <dbReference type="ChEBI" id="CHEBI:61557"/>
        <dbReference type="ChEBI" id="CHEBI:140395"/>
        <dbReference type="EC" id="2.7.7.6"/>
    </reaction>
</comment>
<evidence type="ECO:0000313" key="7">
    <source>
        <dbReference type="Proteomes" id="UP000307756"/>
    </source>
</evidence>
<accession>A0A4U1D7B6</accession>
<organism evidence="6 7">
    <name type="scientific">Robertmurraya kyonggiensis</name>
    <dbReference type="NCBI Taxonomy" id="1037680"/>
    <lineage>
        <taxon>Bacteria</taxon>
        <taxon>Bacillati</taxon>
        <taxon>Bacillota</taxon>
        <taxon>Bacilli</taxon>
        <taxon>Bacillales</taxon>
        <taxon>Bacillaceae</taxon>
        <taxon>Robertmurraya</taxon>
    </lineage>
</organism>
<keyword evidence="1 5" id="KW-0240">DNA-directed RNA polymerase</keyword>
<dbReference type="GO" id="GO:0000428">
    <property type="term" value="C:DNA-directed RNA polymerase complex"/>
    <property type="evidence" value="ECO:0007669"/>
    <property type="project" value="UniProtKB-KW"/>
</dbReference>
<reference evidence="6 7" key="1">
    <citation type="journal article" date="2011" name="J. Microbiol.">
        <title>Bacillus kyonggiensis sp. nov., isolated from soil of a lettuce field.</title>
        <authorList>
            <person name="Dong K."/>
            <person name="Lee S."/>
        </authorList>
    </citation>
    <scope>NUCLEOTIDE SEQUENCE [LARGE SCALE GENOMIC DNA]</scope>
    <source>
        <strain evidence="6 7">NB22</strain>
    </source>
</reference>
<keyword evidence="3 5" id="KW-0548">Nucleotidyltransferase</keyword>
<keyword evidence="4 5" id="KW-0804">Transcription</keyword>
<gene>
    <name evidence="5" type="primary">rpoY</name>
    <name evidence="6" type="ORF">FA727_02810</name>
</gene>
<evidence type="ECO:0000256" key="1">
    <source>
        <dbReference type="ARBA" id="ARBA00022478"/>
    </source>
</evidence>
<evidence type="ECO:0000256" key="4">
    <source>
        <dbReference type="ARBA" id="ARBA00023163"/>
    </source>
</evidence>
<evidence type="ECO:0000256" key="5">
    <source>
        <dbReference type="HAMAP-Rule" id="MF_01553"/>
    </source>
</evidence>
<protein>
    <recommendedName>
        <fullName evidence="5">DNA-directed RNA polymerase subunit epsilon</fullName>
        <shortName evidence="5">RNAP epsilon subunit</shortName>
        <ecNumber evidence="5">2.7.7.6</ecNumber>
    </recommendedName>
    <alternativeName>
        <fullName evidence="5">RNA polymerase epsilon subunit</fullName>
    </alternativeName>
    <alternativeName>
        <fullName evidence="5">Transcriptase subunit epsilon</fullName>
    </alternativeName>
</protein>
<name>A0A4U1D7B6_9BACI</name>
<dbReference type="GO" id="GO:0003677">
    <property type="term" value="F:DNA binding"/>
    <property type="evidence" value="ECO:0007669"/>
    <property type="project" value="UniProtKB-UniRule"/>
</dbReference>
<comment type="similarity">
    <text evidence="5">Belongs to the RNA polymerase subunit epsilon family.</text>
</comment>
<dbReference type="GO" id="GO:0003899">
    <property type="term" value="F:DNA-directed RNA polymerase activity"/>
    <property type="evidence" value="ECO:0007669"/>
    <property type="project" value="UniProtKB-UniRule"/>
</dbReference>
<comment type="function">
    <text evidence="5">A non-essential component of RNA polymerase (RNAP).</text>
</comment>
<dbReference type="EMBL" id="SWBM01000001">
    <property type="protein sequence ID" value="TKC18499.1"/>
    <property type="molecule type" value="Genomic_DNA"/>
</dbReference>
<dbReference type="Pfam" id="PF07288">
    <property type="entry name" value="RpoY"/>
    <property type="match status" value="1"/>
</dbReference>
<dbReference type="EC" id="2.7.7.6" evidence="5"/>
<evidence type="ECO:0000256" key="3">
    <source>
        <dbReference type="ARBA" id="ARBA00022695"/>
    </source>
</evidence>
<keyword evidence="2 5" id="KW-0808">Transferase</keyword>
<dbReference type="NCBIfam" id="NF010188">
    <property type="entry name" value="PRK13667.1"/>
    <property type="match status" value="1"/>
</dbReference>
<dbReference type="RefSeq" id="WP_136829208.1">
    <property type="nucleotide sequence ID" value="NZ_SWBM01000001.1"/>
</dbReference>
<comment type="caution">
    <text evidence="6">The sequence shown here is derived from an EMBL/GenBank/DDBJ whole genome shotgun (WGS) entry which is preliminary data.</text>
</comment>
<dbReference type="InterPro" id="IPR009907">
    <property type="entry name" value="RpoY"/>
</dbReference>
<dbReference type="Gene3D" id="3.10.20.730">
    <property type="entry name" value="RNAP, epsilon subunit-like"/>
    <property type="match status" value="1"/>
</dbReference>
<comment type="subunit">
    <text evidence="5">RNAP is composed of a core of 2 alpha, a beta and a beta' subunit. The core is associated with a delta subunit, and at least one of epsilon or omega. When a sigma factor is associated with the core the holoenzyme is formed, which can initiate transcription.</text>
</comment>